<dbReference type="RefSeq" id="WP_185369270.1">
    <property type="nucleotide sequence ID" value="NZ_JAARMV010000007.1"/>
</dbReference>
<proteinExistence type="predicted"/>
<dbReference type="Proteomes" id="UP000543379">
    <property type="component" value="Unassembled WGS sequence"/>
</dbReference>
<dbReference type="Proteomes" id="UP000546244">
    <property type="component" value="Unassembled WGS sequence"/>
</dbReference>
<sequence length="107" mass="12313">MGNKHFKSIQTFCWQGKVFKKGSVYEAEYTGDNYYTLHAENGDLLLGSHVIDRVMSFWKNHLVEVPSVENRRFSDEQKTMEKETGKVSAIVVQTLADLETYYGAKEI</sequence>
<dbReference type="EMBL" id="JAAROV010000008">
    <property type="protein sequence ID" value="MBC1318451.1"/>
    <property type="molecule type" value="Genomic_DNA"/>
</dbReference>
<reference evidence="4 5" key="1">
    <citation type="submission" date="2020-03" db="EMBL/GenBank/DDBJ databases">
        <title>Soil Listeria distribution.</title>
        <authorList>
            <person name="Liao J."/>
            <person name="Wiedmann M."/>
        </authorList>
    </citation>
    <scope>NUCLEOTIDE SEQUENCE [LARGE SCALE GENOMIC DNA]</scope>
    <source>
        <strain evidence="1 5">FSL L7-1816</strain>
        <strain evidence="2 4">FSL L7-1833</strain>
        <strain evidence="3 6">FSL L7-1850</strain>
    </source>
</reference>
<evidence type="ECO:0000313" key="6">
    <source>
        <dbReference type="Proteomes" id="UP000546244"/>
    </source>
</evidence>
<accession>A0A7X0WGM0</accession>
<evidence type="ECO:0000313" key="4">
    <source>
        <dbReference type="Proteomes" id="UP000532866"/>
    </source>
</evidence>
<protein>
    <submittedName>
        <fullName evidence="2">Uncharacterized protein</fullName>
    </submittedName>
</protein>
<evidence type="ECO:0000313" key="1">
    <source>
        <dbReference type="EMBL" id="MBC1318451.1"/>
    </source>
</evidence>
<evidence type="ECO:0000313" key="5">
    <source>
        <dbReference type="Proteomes" id="UP000543379"/>
    </source>
</evidence>
<comment type="caution">
    <text evidence="2">The sequence shown here is derived from an EMBL/GenBank/DDBJ whole genome shotgun (WGS) entry which is preliminary data.</text>
</comment>
<name>A0A7X0WGM0_9LIST</name>
<gene>
    <name evidence="2" type="ORF">HB759_16105</name>
    <name evidence="1" type="ORF">HB811_16860</name>
    <name evidence="3" type="ORF">HBP98_16615</name>
</gene>
<organism evidence="2 4">
    <name type="scientific">Listeria booriae</name>
    <dbReference type="NCBI Taxonomy" id="1552123"/>
    <lineage>
        <taxon>Bacteria</taxon>
        <taxon>Bacillati</taxon>
        <taxon>Bacillota</taxon>
        <taxon>Bacilli</taxon>
        <taxon>Bacillales</taxon>
        <taxon>Listeriaceae</taxon>
        <taxon>Listeria</taxon>
    </lineage>
</organism>
<dbReference type="EMBL" id="JAARMV010000007">
    <property type="protein sequence ID" value="MBC2373636.1"/>
    <property type="molecule type" value="Genomic_DNA"/>
</dbReference>
<evidence type="ECO:0000313" key="3">
    <source>
        <dbReference type="EMBL" id="MBC2373636.1"/>
    </source>
</evidence>
<evidence type="ECO:0000313" key="2">
    <source>
        <dbReference type="EMBL" id="MBC1333470.1"/>
    </source>
</evidence>
<dbReference type="Proteomes" id="UP000532866">
    <property type="component" value="Unassembled WGS sequence"/>
</dbReference>
<dbReference type="EMBL" id="JAAROL010000010">
    <property type="protein sequence ID" value="MBC1333470.1"/>
    <property type="molecule type" value="Genomic_DNA"/>
</dbReference>
<dbReference type="AlphaFoldDB" id="A0A7X0WGM0"/>